<dbReference type="EMBL" id="JAPWDO010000001">
    <property type="protein sequence ID" value="KAJ5486525.1"/>
    <property type="molecule type" value="Genomic_DNA"/>
</dbReference>
<protein>
    <submittedName>
        <fullName evidence="1">Uncharacterized protein</fullName>
    </submittedName>
</protein>
<comment type="caution">
    <text evidence="1">The sequence shown here is derived from an EMBL/GenBank/DDBJ whole genome shotgun (WGS) entry which is preliminary data.</text>
</comment>
<gene>
    <name evidence="1" type="ORF">N7530_000825</name>
</gene>
<dbReference type="Proteomes" id="UP001147760">
    <property type="component" value="Unassembled WGS sequence"/>
</dbReference>
<proteinExistence type="predicted"/>
<keyword evidence="2" id="KW-1185">Reference proteome</keyword>
<reference evidence="1" key="2">
    <citation type="journal article" date="2023" name="IMA Fungus">
        <title>Comparative genomic study of the Penicillium genus elucidates a diverse pangenome and 15 lateral gene transfer events.</title>
        <authorList>
            <person name="Petersen C."/>
            <person name="Sorensen T."/>
            <person name="Nielsen M.R."/>
            <person name="Sondergaard T.E."/>
            <person name="Sorensen J.L."/>
            <person name="Fitzpatrick D.A."/>
            <person name="Frisvad J.C."/>
            <person name="Nielsen K.L."/>
        </authorList>
    </citation>
    <scope>NUCLEOTIDE SEQUENCE</scope>
    <source>
        <strain evidence="1">IBT 17660</strain>
    </source>
</reference>
<organism evidence="1 2">
    <name type="scientific">Penicillium desertorum</name>
    <dbReference type="NCBI Taxonomy" id="1303715"/>
    <lineage>
        <taxon>Eukaryota</taxon>
        <taxon>Fungi</taxon>
        <taxon>Dikarya</taxon>
        <taxon>Ascomycota</taxon>
        <taxon>Pezizomycotina</taxon>
        <taxon>Eurotiomycetes</taxon>
        <taxon>Eurotiomycetidae</taxon>
        <taxon>Eurotiales</taxon>
        <taxon>Aspergillaceae</taxon>
        <taxon>Penicillium</taxon>
    </lineage>
</organism>
<reference evidence="1" key="1">
    <citation type="submission" date="2022-12" db="EMBL/GenBank/DDBJ databases">
        <authorList>
            <person name="Petersen C."/>
        </authorList>
    </citation>
    <scope>NUCLEOTIDE SEQUENCE</scope>
    <source>
        <strain evidence="1">IBT 17660</strain>
    </source>
</reference>
<evidence type="ECO:0000313" key="2">
    <source>
        <dbReference type="Proteomes" id="UP001147760"/>
    </source>
</evidence>
<name>A0A9X0BWB1_9EURO</name>
<evidence type="ECO:0000313" key="1">
    <source>
        <dbReference type="EMBL" id="KAJ5486525.1"/>
    </source>
</evidence>
<dbReference type="AlphaFoldDB" id="A0A9X0BWB1"/>
<dbReference type="OrthoDB" id="4192850at2759"/>
<sequence>MSKGIERTQNTALTDETPQILCFSSTIFPLTFSFPRLSTTSFLTLSSHTPTMSTVTLNLRQKRSMMRLLNQGRSIHDYNFDQTAFVIPQAMVAVYGMKNLMIVRDHRYFELCPKNTGSIVYQLHQSSMRRLLEWKEDWNFADPTLAGAAKIPRDALHFCVDSIAYGKFTYDYTNKIHGFMSGPFQNWRQLRMEIGHLAFRLMSHKPHEYNEWRVWWEGKFADDMWKWEVCLEGLILPTWEEIIDDVYLMIHDRVEDAQDLANTFYISNPAVASKT</sequence>
<accession>A0A9X0BWB1</accession>